<evidence type="ECO:0000313" key="8">
    <source>
        <dbReference type="EMBL" id="MBE7369853.1"/>
    </source>
</evidence>
<evidence type="ECO:0000256" key="6">
    <source>
        <dbReference type="SAM" id="Phobius"/>
    </source>
</evidence>
<feature type="transmembrane region" description="Helical" evidence="6">
    <location>
        <begin position="95"/>
        <end position="113"/>
    </location>
</feature>
<evidence type="ECO:0000256" key="1">
    <source>
        <dbReference type="ARBA" id="ARBA00004141"/>
    </source>
</evidence>
<evidence type="ECO:0000256" key="4">
    <source>
        <dbReference type="ARBA" id="ARBA00022989"/>
    </source>
</evidence>
<dbReference type="InterPro" id="IPR000620">
    <property type="entry name" value="EamA_dom"/>
</dbReference>
<dbReference type="RefSeq" id="WP_193678484.1">
    <property type="nucleotide sequence ID" value="NZ_JADDIV010000006.1"/>
</dbReference>
<evidence type="ECO:0000256" key="2">
    <source>
        <dbReference type="ARBA" id="ARBA00007362"/>
    </source>
</evidence>
<dbReference type="EMBL" id="JADDIV010000006">
    <property type="protein sequence ID" value="MBE7369853.1"/>
    <property type="molecule type" value="Genomic_DNA"/>
</dbReference>
<proteinExistence type="inferred from homology"/>
<feature type="transmembrane region" description="Helical" evidence="6">
    <location>
        <begin position="38"/>
        <end position="57"/>
    </location>
</feature>
<feature type="transmembrane region" description="Helical" evidence="6">
    <location>
        <begin position="150"/>
        <end position="168"/>
    </location>
</feature>
<dbReference type="Proteomes" id="UP000806285">
    <property type="component" value="Unassembled WGS sequence"/>
</dbReference>
<feature type="domain" description="EamA" evidence="7">
    <location>
        <begin position="16"/>
        <end position="137"/>
    </location>
</feature>
<reference evidence="8 9" key="1">
    <citation type="submission" date="2020-10" db="EMBL/GenBank/DDBJ databases">
        <title>Ramlibacter sp. HM2 16S ribosomal RNA gene Genome sequencing and assembly.</title>
        <authorList>
            <person name="Kang M."/>
        </authorList>
    </citation>
    <scope>NUCLEOTIDE SEQUENCE [LARGE SCALE GENOMIC DNA]</scope>
    <source>
        <strain evidence="8 9">HM2</strain>
    </source>
</reference>
<feature type="transmembrane region" description="Helical" evidence="6">
    <location>
        <begin position="262"/>
        <end position="280"/>
    </location>
</feature>
<feature type="transmembrane region" description="Helical" evidence="6">
    <location>
        <begin position="204"/>
        <end position="228"/>
    </location>
</feature>
<comment type="subcellular location">
    <subcellularLocation>
        <location evidence="1">Membrane</location>
        <topology evidence="1">Multi-pass membrane protein</topology>
    </subcellularLocation>
</comment>
<evidence type="ECO:0000313" key="9">
    <source>
        <dbReference type="Proteomes" id="UP000806285"/>
    </source>
</evidence>
<keyword evidence="5 6" id="KW-0472">Membrane</keyword>
<comment type="similarity">
    <text evidence="2">Belongs to the EamA transporter family.</text>
</comment>
<gene>
    <name evidence="8" type="ORF">IM787_19980</name>
</gene>
<dbReference type="PANTHER" id="PTHR32322">
    <property type="entry name" value="INNER MEMBRANE TRANSPORTER"/>
    <property type="match status" value="1"/>
</dbReference>
<feature type="transmembrane region" description="Helical" evidence="6">
    <location>
        <begin position="125"/>
        <end position="144"/>
    </location>
</feature>
<comment type="caution">
    <text evidence="8">The sequence shown here is derived from an EMBL/GenBank/DDBJ whole genome shotgun (WGS) entry which is preliminary data.</text>
</comment>
<evidence type="ECO:0000259" key="7">
    <source>
        <dbReference type="Pfam" id="PF00892"/>
    </source>
</evidence>
<name>A0ABR9S8J5_9BURK</name>
<dbReference type="Pfam" id="PF00892">
    <property type="entry name" value="EamA"/>
    <property type="match status" value="2"/>
</dbReference>
<dbReference type="InterPro" id="IPR037185">
    <property type="entry name" value="EmrE-like"/>
</dbReference>
<keyword evidence="9" id="KW-1185">Reference proteome</keyword>
<feature type="domain" description="EamA" evidence="7">
    <location>
        <begin position="151"/>
        <end position="280"/>
    </location>
</feature>
<feature type="transmembrane region" description="Helical" evidence="6">
    <location>
        <begin position="235"/>
        <end position="256"/>
    </location>
</feature>
<sequence>MKLRDGVAAACGPTSLFVLLWSSGALFAKWGLAHASALAFLSLRFALALAVLSLVAAFRRRWLPRPGTFAPVALTGVLLVGGYSVFYLLALDFGVTPGLLATLLGVQPVLTLVATERPLARGRIAGLLVALTGLCVLVAESLWAARVTGAGLACAFAALGCVTAGTLLQKRLQQSPLDVLPLQYAVALALCVLLLPLAPQRIEWSVGLAVTVGWLALVISVGATLLLYRLIQAGNLVNVTALFYLVPAGTALLDWLVLGNRMAPAALAGAGAILAGVVLVHRTPAR</sequence>
<evidence type="ECO:0000256" key="3">
    <source>
        <dbReference type="ARBA" id="ARBA00022692"/>
    </source>
</evidence>
<keyword evidence="4 6" id="KW-1133">Transmembrane helix</keyword>
<dbReference type="PANTHER" id="PTHR32322:SF2">
    <property type="entry name" value="EAMA DOMAIN-CONTAINING PROTEIN"/>
    <property type="match status" value="1"/>
</dbReference>
<dbReference type="SUPFAM" id="SSF103481">
    <property type="entry name" value="Multidrug resistance efflux transporter EmrE"/>
    <property type="match status" value="2"/>
</dbReference>
<feature type="transmembrane region" description="Helical" evidence="6">
    <location>
        <begin position="69"/>
        <end position="89"/>
    </location>
</feature>
<feature type="transmembrane region" description="Helical" evidence="6">
    <location>
        <begin position="180"/>
        <end position="198"/>
    </location>
</feature>
<accession>A0ABR9S8J5</accession>
<protein>
    <submittedName>
        <fullName evidence="8">DMT family transporter</fullName>
    </submittedName>
</protein>
<keyword evidence="3 6" id="KW-0812">Transmembrane</keyword>
<dbReference type="InterPro" id="IPR050638">
    <property type="entry name" value="AA-Vitamin_Transporters"/>
</dbReference>
<evidence type="ECO:0000256" key="5">
    <source>
        <dbReference type="ARBA" id="ARBA00023136"/>
    </source>
</evidence>
<organism evidence="8 9">
    <name type="scientific">Ramlibacter pallidus</name>
    <dbReference type="NCBI Taxonomy" id="2780087"/>
    <lineage>
        <taxon>Bacteria</taxon>
        <taxon>Pseudomonadati</taxon>
        <taxon>Pseudomonadota</taxon>
        <taxon>Betaproteobacteria</taxon>
        <taxon>Burkholderiales</taxon>
        <taxon>Comamonadaceae</taxon>
        <taxon>Ramlibacter</taxon>
    </lineage>
</organism>